<evidence type="ECO:0008006" key="3">
    <source>
        <dbReference type="Google" id="ProtNLM"/>
    </source>
</evidence>
<keyword evidence="2" id="KW-1185">Reference proteome</keyword>
<reference evidence="1" key="1">
    <citation type="journal article" date="2015" name="Int. J. Syst. Evol. Microbiol.">
        <title>Rhizobium alvei sp. nov., isolated from a freshwater river.</title>
        <authorList>
            <person name="Sheu S.Y."/>
            <person name="Huang H.W."/>
            <person name="Young C.C."/>
            <person name="Chen W.M."/>
        </authorList>
    </citation>
    <scope>NUCLEOTIDE SEQUENCE</scope>
    <source>
        <strain evidence="1">TNR-22</strain>
    </source>
</reference>
<dbReference type="EMBL" id="JAUOZU010000009">
    <property type="protein sequence ID" value="MDO6965234.1"/>
    <property type="molecule type" value="Genomic_DNA"/>
</dbReference>
<accession>A0ABT8YNN5</accession>
<proteinExistence type="predicted"/>
<gene>
    <name evidence="1" type="ORF">Q4481_14800</name>
</gene>
<name>A0ABT8YNN5_9HYPH</name>
<dbReference type="PROSITE" id="PS51257">
    <property type="entry name" value="PROKAR_LIPOPROTEIN"/>
    <property type="match status" value="1"/>
</dbReference>
<comment type="caution">
    <text evidence="1">The sequence shown here is derived from an EMBL/GenBank/DDBJ whole genome shotgun (WGS) entry which is preliminary data.</text>
</comment>
<organism evidence="1 2">
    <name type="scientific">Rhizobium alvei</name>
    <dbReference type="NCBI Taxonomy" id="1132659"/>
    <lineage>
        <taxon>Bacteria</taxon>
        <taxon>Pseudomonadati</taxon>
        <taxon>Pseudomonadota</taxon>
        <taxon>Alphaproteobacteria</taxon>
        <taxon>Hyphomicrobiales</taxon>
        <taxon>Rhizobiaceae</taxon>
        <taxon>Rhizobium/Agrobacterium group</taxon>
        <taxon>Rhizobium</taxon>
    </lineage>
</organism>
<dbReference type="Proteomes" id="UP001174932">
    <property type="component" value="Unassembled WGS sequence"/>
</dbReference>
<evidence type="ECO:0000313" key="2">
    <source>
        <dbReference type="Proteomes" id="UP001174932"/>
    </source>
</evidence>
<sequence length="159" mass="17493">MTNTRLAFALLLAIMVAGCTVMIDTKFEPVGVVNSKPGSNIYPDISVNSTWMKYDAVIDKDILYSARRSSATISIELNDCKGLHIYNLDLYVKDVSIFQVGSMDGRVFDSILSSPSKNVIVSFYIKTDMINRSRNSLCVKFRGGGPLGPKISSKLSILK</sequence>
<evidence type="ECO:0000313" key="1">
    <source>
        <dbReference type="EMBL" id="MDO6965234.1"/>
    </source>
</evidence>
<reference evidence="1" key="2">
    <citation type="submission" date="2023-07" db="EMBL/GenBank/DDBJ databases">
        <authorList>
            <person name="Shen H."/>
        </authorList>
    </citation>
    <scope>NUCLEOTIDE SEQUENCE</scope>
    <source>
        <strain evidence="1">TNR-22</strain>
    </source>
</reference>
<dbReference type="RefSeq" id="WP_304377165.1">
    <property type="nucleotide sequence ID" value="NZ_JAUOZU010000009.1"/>
</dbReference>
<protein>
    <recommendedName>
        <fullName evidence="3">Lipoprotein</fullName>
    </recommendedName>
</protein>